<evidence type="ECO:0000313" key="7">
    <source>
        <dbReference type="Proteomes" id="UP000600588"/>
    </source>
</evidence>
<keyword evidence="7" id="KW-1185">Reference proteome</keyword>
<dbReference type="InterPro" id="IPR036249">
    <property type="entry name" value="Thioredoxin-like_sf"/>
</dbReference>
<evidence type="ECO:0000256" key="4">
    <source>
        <dbReference type="ARBA" id="ARBA00023284"/>
    </source>
</evidence>
<comment type="subcellular location">
    <subcellularLocation>
        <location evidence="1">Cell envelope</location>
    </subcellularLocation>
</comment>
<dbReference type="RefSeq" id="WP_188231458.1">
    <property type="nucleotide sequence ID" value="NZ_JACVXB010000013.1"/>
</dbReference>
<dbReference type="CDD" id="cd02966">
    <property type="entry name" value="TlpA_like_family"/>
    <property type="match status" value="1"/>
</dbReference>
<dbReference type="AlphaFoldDB" id="A0A8J6Q2J9"/>
<evidence type="ECO:0000256" key="2">
    <source>
        <dbReference type="ARBA" id="ARBA00022748"/>
    </source>
</evidence>
<name>A0A8J6Q2J9_9FLAO</name>
<dbReference type="SUPFAM" id="SSF52833">
    <property type="entry name" value="Thioredoxin-like"/>
    <property type="match status" value="1"/>
</dbReference>
<reference evidence="6 7" key="1">
    <citation type="submission" date="2020-09" db="EMBL/GenBank/DDBJ databases">
        <title>TT11 complete genome.</title>
        <authorList>
            <person name="Wu Z."/>
        </authorList>
    </citation>
    <scope>NUCLEOTIDE SEQUENCE [LARGE SCALE GENOMIC DNA]</scope>
    <source>
        <strain evidence="6 7">TT11</strain>
    </source>
</reference>
<dbReference type="Pfam" id="PF08534">
    <property type="entry name" value="Redoxin"/>
    <property type="match status" value="1"/>
</dbReference>
<keyword evidence="2" id="KW-0201">Cytochrome c-type biogenesis</keyword>
<feature type="domain" description="Thioredoxin" evidence="5">
    <location>
        <begin position="314"/>
        <end position="458"/>
    </location>
</feature>
<dbReference type="PANTHER" id="PTHR42852:SF6">
    <property type="entry name" value="THIOL:DISULFIDE INTERCHANGE PROTEIN DSBE"/>
    <property type="match status" value="1"/>
</dbReference>
<dbReference type="GO" id="GO:0030313">
    <property type="term" value="C:cell envelope"/>
    <property type="evidence" value="ECO:0007669"/>
    <property type="project" value="UniProtKB-SubCell"/>
</dbReference>
<proteinExistence type="predicted"/>
<dbReference type="GO" id="GO:0016491">
    <property type="term" value="F:oxidoreductase activity"/>
    <property type="evidence" value="ECO:0007669"/>
    <property type="project" value="InterPro"/>
</dbReference>
<gene>
    <name evidence="6" type="ORF">ICJ83_16205</name>
</gene>
<comment type="caution">
    <text evidence="6">The sequence shown here is derived from an EMBL/GenBank/DDBJ whole genome shotgun (WGS) entry which is preliminary data.</text>
</comment>
<dbReference type="Gene3D" id="3.40.30.10">
    <property type="entry name" value="Glutaredoxin"/>
    <property type="match status" value="1"/>
</dbReference>
<organism evidence="6 7">
    <name type="scientific">Aestuariibaculum sediminum</name>
    <dbReference type="NCBI Taxonomy" id="2770637"/>
    <lineage>
        <taxon>Bacteria</taxon>
        <taxon>Pseudomonadati</taxon>
        <taxon>Bacteroidota</taxon>
        <taxon>Flavobacteriia</taxon>
        <taxon>Flavobacteriales</taxon>
        <taxon>Flavobacteriaceae</taxon>
    </lineage>
</organism>
<evidence type="ECO:0000259" key="5">
    <source>
        <dbReference type="PROSITE" id="PS51352"/>
    </source>
</evidence>
<dbReference type="InterPro" id="IPR050553">
    <property type="entry name" value="Thioredoxin_ResA/DsbE_sf"/>
</dbReference>
<dbReference type="PROSITE" id="PS51352">
    <property type="entry name" value="THIOREDOXIN_2"/>
    <property type="match status" value="1"/>
</dbReference>
<evidence type="ECO:0000313" key="6">
    <source>
        <dbReference type="EMBL" id="MBD0833677.1"/>
    </source>
</evidence>
<dbReference type="EMBL" id="JACVXB010000013">
    <property type="protein sequence ID" value="MBD0833677.1"/>
    <property type="molecule type" value="Genomic_DNA"/>
</dbReference>
<keyword evidence="3" id="KW-1015">Disulfide bond</keyword>
<protein>
    <submittedName>
        <fullName evidence="6">TlpA family protein disulfide reductase</fullName>
    </submittedName>
</protein>
<sequence length="458" mass="52066">MKKLLILSTALAFMACNETPKVDYALIGGTIKNLNPNSSITINTPDGSVKEAIEIAENGTFKDTLSGNNNSYILYDGKTPVFLYVEPGFDLNVSYDVTDAKNSLIITGIGAEINNYLIEKRELETELIGNPRELYTMEEADFKAKLNNMKEKLISFLENTKDLDEDFKSKELRNINYLYLSIHSNYENAHRALTQNNTFKVSDDFMPDLSTVDFNNFEDYNYSVYYQNLAQTHYKDKAMDLSKDEAIDYDIAYLKSIIPLSNQEMKNAILFNFTKESLGRSNDIDALYKLYMDNSTNAENNAAVKEVYDKLTAIAKGKPSPSFANYVNYEGGTTSLADLKGKYVYIDVWATWCGPCKREIPYLKEVEAKFHDKNIEFVSISIDKQKDFEKWKTMVADKELKGVQLFADNDWKSQFVQDYQITGIPRFILIDPAGNIVNSNAPRPSNPDLTELFSTLDI</sequence>
<accession>A0A8J6Q2J9</accession>
<dbReference type="InterPro" id="IPR013740">
    <property type="entry name" value="Redoxin"/>
</dbReference>
<dbReference type="GO" id="GO:0017004">
    <property type="term" value="P:cytochrome complex assembly"/>
    <property type="evidence" value="ECO:0007669"/>
    <property type="project" value="UniProtKB-KW"/>
</dbReference>
<evidence type="ECO:0000256" key="3">
    <source>
        <dbReference type="ARBA" id="ARBA00023157"/>
    </source>
</evidence>
<dbReference type="PROSITE" id="PS51257">
    <property type="entry name" value="PROKAR_LIPOPROTEIN"/>
    <property type="match status" value="1"/>
</dbReference>
<dbReference type="InterPro" id="IPR013766">
    <property type="entry name" value="Thioredoxin_domain"/>
</dbReference>
<dbReference type="PANTHER" id="PTHR42852">
    <property type="entry name" value="THIOL:DISULFIDE INTERCHANGE PROTEIN DSBE"/>
    <property type="match status" value="1"/>
</dbReference>
<dbReference type="Proteomes" id="UP000600588">
    <property type="component" value="Unassembled WGS sequence"/>
</dbReference>
<evidence type="ECO:0000256" key="1">
    <source>
        <dbReference type="ARBA" id="ARBA00004196"/>
    </source>
</evidence>
<keyword evidence="4" id="KW-0676">Redox-active center</keyword>